<evidence type="ECO:0000256" key="1">
    <source>
        <dbReference type="SAM" id="Phobius"/>
    </source>
</evidence>
<protein>
    <submittedName>
        <fullName evidence="2">ECF transporter S component</fullName>
    </submittedName>
</protein>
<organism evidence="2 3">
    <name type="scientific">Corynebacterium macginleyi</name>
    <dbReference type="NCBI Taxonomy" id="38290"/>
    <lineage>
        <taxon>Bacteria</taxon>
        <taxon>Bacillati</taxon>
        <taxon>Actinomycetota</taxon>
        <taxon>Actinomycetes</taxon>
        <taxon>Mycobacteriales</taxon>
        <taxon>Corynebacteriaceae</taxon>
        <taxon>Corynebacterium</taxon>
    </lineage>
</organism>
<proteinExistence type="predicted"/>
<feature type="transmembrane region" description="Helical" evidence="1">
    <location>
        <begin position="132"/>
        <end position="151"/>
    </location>
</feature>
<keyword evidence="1" id="KW-0812">Transmembrane</keyword>
<feature type="transmembrane region" description="Helical" evidence="1">
    <location>
        <begin position="163"/>
        <end position="187"/>
    </location>
</feature>
<dbReference type="RefSeq" id="WP_121927318.1">
    <property type="nucleotide sequence ID" value="NZ_JAACCH010000038.1"/>
</dbReference>
<dbReference type="EMBL" id="REGC01000001">
    <property type="protein sequence ID" value="RMB64494.1"/>
    <property type="molecule type" value="Genomic_DNA"/>
</dbReference>
<comment type="caution">
    <text evidence="2">The sequence shown here is derived from an EMBL/GenBank/DDBJ whole genome shotgun (WGS) entry which is preliminary data.</text>
</comment>
<feature type="transmembrane region" description="Helical" evidence="1">
    <location>
        <begin position="67"/>
        <end position="89"/>
    </location>
</feature>
<evidence type="ECO:0000313" key="2">
    <source>
        <dbReference type="EMBL" id="RMB64494.1"/>
    </source>
</evidence>
<keyword evidence="1" id="KW-0472">Membrane</keyword>
<feature type="transmembrane region" description="Helical" evidence="1">
    <location>
        <begin position="43"/>
        <end position="61"/>
    </location>
</feature>
<sequence>MPQLSLTPARRGMVIAGTAIVVATWIYLVFFRPADWESVAGSAEALITLAGYLIGAVLLLVGTVPSLPARTIAIIPIALVLNIVVGQIIGSSGIPLYIDSVGTILVAALAGPIAGLATGTLSSVVWGLLNPMALPFAAVSAATGFLSGWAIQKGAFTKIWKVIVSGAIIGIICGMLAAPVAAFVYGGTAGVGTGALTSLFRELGNSLIASVTMQSLISDPLDKAVVFLIVWAAVKSLPKRTRESLQPR</sequence>
<keyword evidence="1" id="KW-1133">Transmembrane helix</keyword>
<accession>A0A3M0GIG8</accession>
<dbReference type="Gene3D" id="1.10.1760.20">
    <property type="match status" value="1"/>
</dbReference>
<dbReference type="Proteomes" id="UP000270649">
    <property type="component" value="Unassembled WGS sequence"/>
</dbReference>
<name>A0A3M0GIG8_9CORY</name>
<feature type="transmembrane region" description="Helical" evidence="1">
    <location>
        <begin position="101"/>
        <end position="126"/>
    </location>
</feature>
<gene>
    <name evidence="2" type="ORF">D9543_01590</name>
</gene>
<evidence type="ECO:0000313" key="3">
    <source>
        <dbReference type="Proteomes" id="UP000270649"/>
    </source>
</evidence>
<feature type="transmembrane region" description="Helical" evidence="1">
    <location>
        <begin position="12"/>
        <end position="31"/>
    </location>
</feature>
<reference evidence="2 3" key="1">
    <citation type="submission" date="2018-10" db="EMBL/GenBank/DDBJ databases">
        <title>Corynebacterium macginleyi genome sequencing and assembly of the type strain and two clinical samples.</title>
        <authorList>
            <person name="Bernier A.-M."/>
            <person name="Bernard K."/>
        </authorList>
    </citation>
    <scope>NUCLEOTIDE SEQUENCE [LARGE SCALE GENOMIC DNA]</scope>
    <source>
        <strain evidence="2 3">NML 120205</strain>
    </source>
</reference>
<dbReference type="AlphaFoldDB" id="A0A3M0GIG8"/>